<evidence type="ECO:0000256" key="2">
    <source>
        <dbReference type="ARBA" id="ARBA00023239"/>
    </source>
</evidence>
<evidence type="ECO:0000313" key="5">
    <source>
        <dbReference type="Proteomes" id="UP000675781"/>
    </source>
</evidence>
<dbReference type="InterPro" id="IPR026956">
    <property type="entry name" value="D-ser_dehydrat-like_dom"/>
</dbReference>
<evidence type="ECO:0000259" key="3">
    <source>
        <dbReference type="SMART" id="SM01119"/>
    </source>
</evidence>
<dbReference type="InterPro" id="IPR042208">
    <property type="entry name" value="D-ser_dehydrat-like_sf"/>
</dbReference>
<comment type="similarity">
    <text evidence="1">Belongs to the DSD1 family.</text>
</comment>
<dbReference type="Pfam" id="PF14031">
    <property type="entry name" value="D-ser_dehydrat"/>
    <property type="match status" value="1"/>
</dbReference>
<evidence type="ECO:0000256" key="1">
    <source>
        <dbReference type="ARBA" id="ARBA00005323"/>
    </source>
</evidence>
<proteinExistence type="inferred from homology"/>
<sequence>MRATVAGLADEVLDWRFKAIPASAWGRTVAEFLATGPRLSDLGTPALTLDARALDFNLATMAGYCAAAGVELAPHGKTTMAPALWERQIAAGAWGITLANVPQLRVGRAFGVRRLQLANALVDPGGLRWIADELDADPDFSFVSWADSTDTVELMDAVLRAHGARRPLDVLVEVGHPGARTGVRDLDEAVRIAQAVAAAPTLRLAGVAGYEGVVAHEATPGDLDAVAAYLRTLADLHTRLADAGLYDPSAEIIVTAGGSSFFDQVVEVLGPLAGPGVRVLLRSGAYIVHDDGFYRGISPFSRGVGSSPLISAMHGWVRVLSRPEPELALLDGGKRDLPFDDAMPTPQYANGEAGPVAGAVATAVADQHTFLRLDPASSLRVGDVVRLGLSHPCTAMDKWSLIPVLDDASSPDPLVVDLIRTFF</sequence>
<keyword evidence="4" id="KW-0413">Isomerase</keyword>
<keyword evidence="2" id="KW-0456">Lyase</keyword>
<dbReference type="GO" id="GO:0008784">
    <property type="term" value="F:alanine racemase activity"/>
    <property type="evidence" value="ECO:0007669"/>
    <property type="project" value="UniProtKB-EC"/>
</dbReference>
<dbReference type="Pfam" id="PF01168">
    <property type="entry name" value="Ala_racemase_N"/>
    <property type="match status" value="1"/>
</dbReference>
<dbReference type="InterPro" id="IPR001608">
    <property type="entry name" value="Ala_racemase_N"/>
</dbReference>
<name>A0A941IT04_9ACTN</name>
<dbReference type="EMBL" id="JAGSOG010000176">
    <property type="protein sequence ID" value="MBR7837027.1"/>
    <property type="molecule type" value="Genomic_DNA"/>
</dbReference>
<comment type="caution">
    <text evidence="4">The sequence shown here is derived from an EMBL/GenBank/DDBJ whole genome shotgun (WGS) entry which is preliminary data.</text>
</comment>
<dbReference type="EC" id="5.1.1.1" evidence="4"/>
<dbReference type="InterPro" id="IPR029066">
    <property type="entry name" value="PLP-binding_barrel"/>
</dbReference>
<dbReference type="RefSeq" id="WP_246577070.1">
    <property type="nucleotide sequence ID" value="NZ_JAGSOG010000176.1"/>
</dbReference>
<accession>A0A941IT04</accession>
<evidence type="ECO:0000313" key="4">
    <source>
        <dbReference type="EMBL" id="MBR7837027.1"/>
    </source>
</evidence>
<dbReference type="SMART" id="SM01119">
    <property type="entry name" value="D-ser_dehydrat"/>
    <property type="match status" value="1"/>
</dbReference>
<keyword evidence="5" id="KW-1185">Reference proteome</keyword>
<dbReference type="Gene3D" id="3.20.20.10">
    <property type="entry name" value="Alanine racemase"/>
    <property type="match status" value="1"/>
</dbReference>
<dbReference type="InterPro" id="IPR051466">
    <property type="entry name" value="D-amino_acid_metab_enzyme"/>
</dbReference>
<feature type="domain" description="D-serine dehydratase-like" evidence="3">
    <location>
        <begin position="312"/>
        <end position="406"/>
    </location>
</feature>
<organism evidence="4 5">
    <name type="scientific">Actinospica durhamensis</name>
    <dbReference type="NCBI Taxonomy" id="1508375"/>
    <lineage>
        <taxon>Bacteria</taxon>
        <taxon>Bacillati</taxon>
        <taxon>Actinomycetota</taxon>
        <taxon>Actinomycetes</taxon>
        <taxon>Catenulisporales</taxon>
        <taxon>Actinospicaceae</taxon>
        <taxon>Actinospica</taxon>
    </lineage>
</organism>
<dbReference type="Proteomes" id="UP000675781">
    <property type="component" value="Unassembled WGS sequence"/>
</dbReference>
<dbReference type="SUPFAM" id="SSF51419">
    <property type="entry name" value="PLP-binding barrel"/>
    <property type="match status" value="1"/>
</dbReference>
<gene>
    <name evidence="4" type="ORF">KDL01_27370</name>
</gene>
<dbReference type="PANTHER" id="PTHR28004:SF8">
    <property type="entry name" value="D-SERINE DEAMINASE"/>
    <property type="match status" value="1"/>
</dbReference>
<dbReference type="PANTHER" id="PTHR28004">
    <property type="entry name" value="ZGC:162816-RELATED"/>
    <property type="match status" value="1"/>
</dbReference>
<reference evidence="4" key="1">
    <citation type="submission" date="2021-04" db="EMBL/GenBank/DDBJ databases">
        <title>Genome based classification of Actinospica acidithermotolerans sp. nov., an actinobacterium isolated from an Indonesian hot spring.</title>
        <authorList>
            <person name="Kusuma A.B."/>
            <person name="Putra K.E."/>
            <person name="Nafisah S."/>
            <person name="Loh J."/>
            <person name="Nouioui I."/>
            <person name="Goodfellow M."/>
        </authorList>
    </citation>
    <scope>NUCLEOTIDE SEQUENCE</scope>
    <source>
        <strain evidence="4">CSCA 57</strain>
    </source>
</reference>
<dbReference type="Gene3D" id="2.40.37.20">
    <property type="entry name" value="D-serine dehydratase-like domain"/>
    <property type="match status" value="1"/>
</dbReference>
<dbReference type="AlphaFoldDB" id="A0A941IT04"/>
<dbReference type="GO" id="GO:0016829">
    <property type="term" value="F:lyase activity"/>
    <property type="evidence" value="ECO:0007669"/>
    <property type="project" value="UniProtKB-KW"/>
</dbReference>
<protein>
    <submittedName>
        <fullName evidence="4">Alanine racemase</fullName>
        <ecNumber evidence="4">5.1.1.1</ecNumber>
    </submittedName>
</protein>